<dbReference type="Proteomes" id="UP000633365">
    <property type="component" value="Unassembled WGS sequence"/>
</dbReference>
<dbReference type="HAMAP" id="MF_00144">
    <property type="entry name" value="tRNA_thiouridyl_MnmA"/>
    <property type="match status" value="1"/>
</dbReference>
<proteinExistence type="inferred from homology"/>
<keyword evidence="2 11" id="KW-0820">tRNA-binding</keyword>
<dbReference type="Pfam" id="PF03054">
    <property type="entry name" value="tRNA_Me_trans"/>
    <property type="match status" value="1"/>
</dbReference>
<comment type="similarity">
    <text evidence="11">Belongs to the MnmA/TRMU family.</text>
</comment>
<keyword evidence="5 11" id="KW-0547">Nucleotide-binding</keyword>
<dbReference type="GO" id="GO:0005737">
    <property type="term" value="C:cytoplasm"/>
    <property type="evidence" value="ECO:0007669"/>
    <property type="project" value="UniProtKB-SubCell"/>
</dbReference>
<keyword evidence="8" id="KW-1015">Disulfide bond</keyword>
<dbReference type="CDD" id="cd01998">
    <property type="entry name" value="MnmA_TRMU-like"/>
    <property type="match status" value="1"/>
</dbReference>
<feature type="site" description="Interaction with tRNA" evidence="11">
    <location>
        <position position="331"/>
    </location>
</feature>
<dbReference type="InterPro" id="IPR014729">
    <property type="entry name" value="Rossmann-like_a/b/a_fold"/>
</dbReference>
<accession>A0A934WTF2</accession>
<dbReference type="Pfam" id="PF20258">
    <property type="entry name" value="tRNA_Me_trans_C"/>
    <property type="match status" value="1"/>
</dbReference>
<keyword evidence="1 11" id="KW-0963">Cytoplasm</keyword>
<keyword evidence="7 11" id="KW-0694">RNA-binding</keyword>
<evidence type="ECO:0000256" key="10">
    <source>
        <dbReference type="ARBA" id="ARBA00056575"/>
    </source>
</evidence>
<organism evidence="14 15">
    <name type="scientific">Ruminococcus difficilis</name>
    <dbReference type="NCBI Taxonomy" id="2763069"/>
    <lineage>
        <taxon>Bacteria</taxon>
        <taxon>Bacillati</taxon>
        <taxon>Bacillota</taxon>
        <taxon>Clostridia</taxon>
        <taxon>Eubacteriales</taxon>
        <taxon>Oscillospiraceae</taxon>
        <taxon>Ruminococcus</taxon>
    </lineage>
</organism>
<feature type="site" description="Interaction with tRNA" evidence="11">
    <location>
        <position position="122"/>
    </location>
</feature>
<evidence type="ECO:0000256" key="3">
    <source>
        <dbReference type="ARBA" id="ARBA00022679"/>
    </source>
</evidence>
<evidence type="ECO:0000313" key="15">
    <source>
        <dbReference type="Proteomes" id="UP000633365"/>
    </source>
</evidence>
<keyword evidence="3 11" id="KW-0808">Transferase</keyword>
<comment type="function">
    <text evidence="10 11">Catalyzes the 2-thiolation of uridine at the wobble position (U34) of tRNA, leading to the formation of s(2)U34.</text>
</comment>
<evidence type="ECO:0000256" key="11">
    <source>
        <dbReference type="HAMAP-Rule" id="MF_00144"/>
    </source>
</evidence>
<evidence type="ECO:0000256" key="8">
    <source>
        <dbReference type="ARBA" id="ARBA00023157"/>
    </source>
</evidence>
<evidence type="ECO:0000256" key="6">
    <source>
        <dbReference type="ARBA" id="ARBA00022840"/>
    </source>
</evidence>
<feature type="binding site" evidence="11">
    <location>
        <begin position="6"/>
        <end position="13"/>
    </location>
    <ligand>
        <name>ATP</name>
        <dbReference type="ChEBI" id="CHEBI:30616"/>
    </ligand>
</feature>
<dbReference type="EMBL" id="JAEQMG010000142">
    <property type="protein sequence ID" value="MBK6089530.1"/>
    <property type="molecule type" value="Genomic_DNA"/>
</dbReference>
<evidence type="ECO:0000259" key="13">
    <source>
        <dbReference type="Pfam" id="PF20259"/>
    </source>
</evidence>
<dbReference type="GO" id="GO:0103016">
    <property type="term" value="F:tRNA-uridine 2-sulfurtransferase activity"/>
    <property type="evidence" value="ECO:0007669"/>
    <property type="project" value="UniProtKB-EC"/>
</dbReference>
<feature type="domain" description="tRNA-specific 2-thiouridylase MnmA-like central" evidence="13">
    <location>
        <begin position="203"/>
        <end position="265"/>
    </location>
</feature>
<dbReference type="Gene3D" id="2.40.30.10">
    <property type="entry name" value="Translation factors"/>
    <property type="match status" value="1"/>
</dbReference>
<comment type="caution">
    <text evidence="14">The sequence shown here is derived from an EMBL/GenBank/DDBJ whole genome shotgun (WGS) entry which is preliminary data.</text>
</comment>
<dbReference type="FunFam" id="2.40.30.10:FF:000023">
    <property type="entry name" value="tRNA-specific 2-thiouridylase MnmA"/>
    <property type="match status" value="1"/>
</dbReference>
<feature type="region of interest" description="Interaction with tRNA" evidence="11">
    <location>
        <begin position="143"/>
        <end position="145"/>
    </location>
</feature>
<dbReference type="GO" id="GO:0002143">
    <property type="term" value="P:tRNA wobble position uridine thiolation"/>
    <property type="evidence" value="ECO:0007669"/>
    <property type="project" value="TreeGrafter"/>
</dbReference>
<dbReference type="Pfam" id="PF20259">
    <property type="entry name" value="tRNA_Me_trans_M"/>
    <property type="match status" value="1"/>
</dbReference>
<evidence type="ECO:0000256" key="1">
    <source>
        <dbReference type="ARBA" id="ARBA00022490"/>
    </source>
</evidence>
<feature type="binding site" evidence="11">
    <location>
        <position position="30"/>
    </location>
    <ligand>
        <name>ATP</name>
        <dbReference type="ChEBI" id="CHEBI:30616"/>
    </ligand>
</feature>
<dbReference type="Gene3D" id="2.30.30.280">
    <property type="entry name" value="Adenine nucleotide alpha hydrolases-like domains"/>
    <property type="match status" value="1"/>
</dbReference>
<evidence type="ECO:0000256" key="4">
    <source>
        <dbReference type="ARBA" id="ARBA00022694"/>
    </source>
</evidence>
<dbReference type="NCBIfam" id="TIGR00420">
    <property type="entry name" value="trmU"/>
    <property type="match status" value="1"/>
</dbReference>
<keyword evidence="4 11" id="KW-0819">tRNA processing</keyword>
<dbReference type="GO" id="GO:0000049">
    <property type="term" value="F:tRNA binding"/>
    <property type="evidence" value="ECO:0007669"/>
    <property type="project" value="UniProtKB-KW"/>
</dbReference>
<evidence type="ECO:0000259" key="12">
    <source>
        <dbReference type="Pfam" id="PF20258"/>
    </source>
</evidence>
<dbReference type="InterPro" id="IPR023382">
    <property type="entry name" value="MnmA-like_central_sf"/>
</dbReference>
<dbReference type="InterPro" id="IPR046885">
    <property type="entry name" value="MnmA-like_C"/>
</dbReference>
<evidence type="ECO:0000256" key="9">
    <source>
        <dbReference type="ARBA" id="ARBA00051542"/>
    </source>
</evidence>
<dbReference type="EC" id="2.8.1.13" evidence="11"/>
<keyword evidence="15" id="KW-1185">Reference proteome</keyword>
<keyword evidence="6 11" id="KW-0067">ATP-binding</keyword>
<dbReference type="Gene3D" id="3.40.50.620">
    <property type="entry name" value="HUPs"/>
    <property type="match status" value="1"/>
</dbReference>
<feature type="active site" description="Cysteine persulfide intermediate" evidence="11">
    <location>
        <position position="193"/>
    </location>
</feature>
<dbReference type="AlphaFoldDB" id="A0A934WTF2"/>
<reference evidence="14" key="1">
    <citation type="submission" date="2021-01" db="EMBL/GenBank/DDBJ databases">
        <title>Genome public.</title>
        <authorList>
            <person name="Liu C."/>
            <person name="Sun Q."/>
        </authorList>
    </citation>
    <scope>NUCLEOTIDE SEQUENCE</scope>
    <source>
        <strain evidence="14">M6</strain>
    </source>
</reference>
<evidence type="ECO:0000256" key="7">
    <source>
        <dbReference type="ARBA" id="ARBA00022884"/>
    </source>
</evidence>
<evidence type="ECO:0000313" key="14">
    <source>
        <dbReference type="EMBL" id="MBK6089530.1"/>
    </source>
</evidence>
<dbReference type="PANTHER" id="PTHR11933:SF5">
    <property type="entry name" value="MITOCHONDRIAL TRNA-SPECIFIC 2-THIOURIDYLASE 1"/>
    <property type="match status" value="1"/>
</dbReference>
<dbReference type="RefSeq" id="WP_201428249.1">
    <property type="nucleotide sequence ID" value="NZ_JAEQMG010000142.1"/>
</dbReference>
<gene>
    <name evidence="11 14" type="primary">mnmA</name>
    <name evidence="14" type="ORF">JKK62_12920</name>
</gene>
<feature type="active site" description="Nucleophile" evidence="11">
    <location>
        <position position="97"/>
    </location>
</feature>
<comment type="caution">
    <text evidence="11">Lacks conserved residue(s) required for the propagation of feature annotation.</text>
</comment>
<sequence length="349" mass="38729">MRALIAMSGGVDSSVAALLMAEHERIGCTMRLFDKGNTDDSRTCCSLDDVEDARAVCFRLGIPFYVFNFTEDFERKIIGKFIDCYRRGITPNPCIDCNRYMKFDKLLARARELKCDWVVTGHYARIEQNDGKYVLKKALDPSKDQSYVLYSLTQEQLAHIRFPLGGLSKSEVRRIAEENGFVNASKPDSQDICFVPDGNYAGFIESRCGKMKSGDFITSDGTILGRHKGISHYTIGQRKHLGISVGKPIYVVGIRAEDNTVVLGDEEELFDTTARVEDFNWISGEAPEGAVRCLAKTRYRQQEQPATAYPNPDGSVTVIFDTPVRAITPGQACVLYDGDIVLGGGVIVS</sequence>
<evidence type="ECO:0000256" key="5">
    <source>
        <dbReference type="ARBA" id="ARBA00022741"/>
    </source>
</evidence>
<name>A0A934WTF2_9FIRM</name>
<feature type="region of interest" description="Interaction with tRNA" evidence="11">
    <location>
        <begin position="298"/>
        <end position="299"/>
    </location>
</feature>
<dbReference type="InterPro" id="IPR004506">
    <property type="entry name" value="MnmA-like"/>
</dbReference>
<dbReference type="PANTHER" id="PTHR11933">
    <property type="entry name" value="TRNA 5-METHYLAMINOMETHYL-2-THIOURIDYLATE -METHYLTRANSFERASE"/>
    <property type="match status" value="1"/>
</dbReference>
<dbReference type="NCBIfam" id="NF001138">
    <property type="entry name" value="PRK00143.1"/>
    <property type="match status" value="1"/>
</dbReference>
<dbReference type="InterPro" id="IPR046884">
    <property type="entry name" value="MnmA-like_central"/>
</dbReference>
<dbReference type="GO" id="GO:0005524">
    <property type="term" value="F:ATP binding"/>
    <property type="evidence" value="ECO:0007669"/>
    <property type="project" value="UniProtKB-KW"/>
</dbReference>
<dbReference type="SUPFAM" id="SSF52402">
    <property type="entry name" value="Adenine nucleotide alpha hydrolases-like"/>
    <property type="match status" value="1"/>
</dbReference>
<comment type="catalytic activity">
    <reaction evidence="9 11">
        <text>S-sulfanyl-L-cysteinyl-[protein] + uridine(34) in tRNA + AH2 + ATP = 2-thiouridine(34) in tRNA + L-cysteinyl-[protein] + A + AMP + diphosphate + H(+)</text>
        <dbReference type="Rhea" id="RHEA:47032"/>
        <dbReference type="Rhea" id="RHEA-COMP:10131"/>
        <dbReference type="Rhea" id="RHEA-COMP:11726"/>
        <dbReference type="Rhea" id="RHEA-COMP:11727"/>
        <dbReference type="Rhea" id="RHEA-COMP:11728"/>
        <dbReference type="ChEBI" id="CHEBI:13193"/>
        <dbReference type="ChEBI" id="CHEBI:15378"/>
        <dbReference type="ChEBI" id="CHEBI:17499"/>
        <dbReference type="ChEBI" id="CHEBI:29950"/>
        <dbReference type="ChEBI" id="CHEBI:30616"/>
        <dbReference type="ChEBI" id="CHEBI:33019"/>
        <dbReference type="ChEBI" id="CHEBI:61963"/>
        <dbReference type="ChEBI" id="CHEBI:65315"/>
        <dbReference type="ChEBI" id="CHEBI:87170"/>
        <dbReference type="ChEBI" id="CHEBI:456215"/>
        <dbReference type="EC" id="2.8.1.13"/>
    </reaction>
</comment>
<dbReference type="FunFam" id="2.30.30.280:FF:000001">
    <property type="entry name" value="tRNA-specific 2-thiouridylase MnmA"/>
    <property type="match status" value="1"/>
</dbReference>
<feature type="domain" description="tRNA-specific 2-thiouridylase MnmA-like C-terminal" evidence="12">
    <location>
        <begin position="273"/>
        <end position="347"/>
    </location>
</feature>
<protein>
    <recommendedName>
        <fullName evidence="11">tRNA-specific 2-thiouridylase MnmA</fullName>
        <ecNumber evidence="11">2.8.1.13</ecNumber>
    </recommendedName>
</protein>
<evidence type="ECO:0000256" key="2">
    <source>
        <dbReference type="ARBA" id="ARBA00022555"/>
    </source>
</evidence>
<comment type="subcellular location">
    <subcellularLocation>
        <location evidence="11">Cytoplasm</location>
    </subcellularLocation>
</comment>
<feature type="binding site" evidence="11">
    <location>
        <position position="121"/>
    </location>
    <ligand>
        <name>ATP</name>
        <dbReference type="ChEBI" id="CHEBI:30616"/>
    </ligand>
</feature>
<dbReference type="FunFam" id="3.40.50.620:FF:000115">
    <property type="entry name" value="tRNA-specific 2-thiouridylase MnmA"/>
    <property type="match status" value="1"/>
</dbReference>